<feature type="compositionally biased region" description="Low complexity" evidence="1">
    <location>
        <begin position="195"/>
        <end position="213"/>
    </location>
</feature>
<feature type="chain" id="PRO_5046591233" evidence="2">
    <location>
        <begin position="36"/>
        <end position="220"/>
    </location>
</feature>
<comment type="caution">
    <text evidence="3">The sequence shown here is derived from an EMBL/GenBank/DDBJ whole genome shotgun (WGS) entry which is preliminary data.</text>
</comment>
<feature type="region of interest" description="Disordered" evidence="1">
    <location>
        <begin position="32"/>
        <end position="65"/>
    </location>
</feature>
<accession>A0ABU7GC36</accession>
<protein>
    <submittedName>
        <fullName evidence="3">Uncharacterized protein</fullName>
    </submittedName>
</protein>
<proteinExistence type="predicted"/>
<evidence type="ECO:0000313" key="4">
    <source>
        <dbReference type="Proteomes" id="UP001343492"/>
    </source>
</evidence>
<feature type="signal peptide" evidence="2">
    <location>
        <begin position="1"/>
        <end position="35"/>
    </location>
</feature>
<evidence type="ECO:0000313" key="3">
    <source>
        <dbReference type="EMBL" id="MEE1876648.1"/>
    </source>
</evidence>
<evidence type="ECO:0000256" key="2">
    <source>
        <dbReference type="SAM" id="SignalP"/>
    </source>
</evidence>
<evidence type="ECO:0000256" key="1">
    <source>
        <dbReference type="SAM" id="MobiDB-lite"/>
    </source>
</evidence>
<reference evidence="3 4" key="1">
    <citation type="submission" date="2024-01" db="EMBL/GenBank/DDBJ databases">
        <title>The genome sequence of Erythrobacteraceae sp. strain 1XM1-14.</title>
        <authorList>
            <person name="Liu Y."/>
        </authorList>
    </citation>
    <scope>NUCLEOTIDE SEQUENCE [LARGE SCALE GENOMIC DNA]</scope>
    <source>
        <strain evidence="3 4">1XM1-14</strain>
    </source>
</reference>
<dbReference type="EMBL" id="JAZDQV010000002">
    <property type="protein sequence ID" value="MEE1876648.1"/>
    <property type="molecule type" value="Genomic_DNA"/>
</dbReference>
<gene>
    <name evidence="3" type="ORF">VRS74_02975</name>
</gene>
<dbReference type="RefSeq" id="WP_354143754.1">
    <property type="nucleotide sequence ID" value="NZ_JAZDQV010000002.1"/>
</dbReference>
<name>A0ABU7GC36_9SPHN</name>
<dbReference type="Proteomes" id="UP001343492">
    <property type="component" value="Unassembled WGS sequence"/>
</dbReference>
<sequence length="220" mass="22474">MSSIAPVPACNSPQPWRQAWFAAALTLALAGPAQAQQAEGGNPQGSSADPLTAARSAYGPPPEVEDCSAEQEAAIISGEIIVCRRKQDTSEYLTGSREESQSRYAQETMYANDPQAPDVAGPGIFRGPATVGSLCIPGLQKCPPPPALMIDVTALPQAPPGSDADRIANGLPPLGRDTSKPPPELVAELGLPVPGEASAEAEAESPGASQAGSEEPEAGQ</sequence>
<organism evidence="3 4">
    <name type="scientific">Altererythrobacter litoralis</name>
    <dbReference type="NCBI Taxonomy" id="3113904"/>
    <lineage>
        <taxon>Bacteria</taxon>
        <taxon>Pseudomonadati</taxon>
        <taxon>Pseudomonadota</taxon>
        <taxon>Alphaproteobacteria</taxon>
        <taxon>Sphingomonadales</taxon>
        <taxon>Erythrobacteraceae</taxon>
        <taxon>Altererythrobacter</taxon>
    </lineage>
</organism>
<keyword evidence="2" id="KW-0732">Signal</keyword>
<feature type="region of interest" description="Disordered" evidence="1">
    <location>
        <begin position="154"/>
        <end position="220"/>
    </location>
</feature>
<keyword evidence="4" id="KW-1185">Reference proteome</keyword>